<evidence type="ECO:0000256" key="2">
    <source>
        <dbReference type="SAM" id="SignalP"/>
    </source>
</evidence>
<keyword evidence="2" id="KW-0732">Signal</keyword>
<keyword evidence="4" id="KW-1185">Reference proteome</keyword>
<evidence type="ECO:0008006" key="5">
    <source>
        <dbReference type="Google" id="ProtNLM"/>
    </source>
</evidence>
<evidence type="ECO:0000256" key="1">
    <source>
        <dbReference type="SAM" id="MobiDB-lite"/>
    </source>
</evidence>
<evidence type="ECO:0000313" key="3">
    <source>
        <dbReference type="EMBL" id="RBP16669.1"/>
    </source>
</evidence>
<feature type="region of interest" description="Disordered" evidence="1">
    <location>
        <begin position="442"/>
        <end position="473"/>
    </location>
</feature>
<feature type="region of interest" description="Disordered" evidence="1">
    <location>
        <begin position="28"/>
        <end position="53"/>
    </location>
</feature>
<dbReference type="InterPro" id="IPR011990">
    <property type="entry name" value="TPR-like_helical_dom_sf"/>
</dbReference>
<sequence length="473" mass="52619">MTPLQHTPITPLVFAAALWLLAPGAHAADTTPPEKSAVRSTSPPAGMPQYGVGTHGRSLTLALPNSRSIAPAPNTPYRLFLTGKTDAIQNTPSNDGILHGVTDAQGRTAWVWTEQPHAAADFTLIRRVGDGAWGHFFQLNSSGDNTPLPAWPYILTLRQRWGEQWVDLGYTTRQGATAYFSHDMPASPLSLSIDGAVTDNAACFAELDAINLKFAQKDVDGAQQLISAMRCADTPQQQLDLAHLLLMVGQQDQARQWVQRARQWRFPESLKRPTKAVLQDRLNLERLLGMPELALADTQVLQQRQAKRGRARQPDDPDLANEIAYYLADFPDFLPQAEAQVRESIRRTGANPYNQGTLGWILALRGDTDEGLRLIHESYRDIPRNEEIVADYGLTLWRNGQPERAARLWDQAQAQCVWGRRMYDAMRQAGYPHPYFQPTSSPAVEGYRQRCDRPWTKPKTQAAASRDGTGKSG</sequence>
<dbReference type="Proteomes" id="UP000252124">
    <property type="component" value="Unassembled WGS sequence"/>
</dbReference>
<evidence type="ECO:0000313" key="4">
    <source>
        <dbReference type="Proteomes" id="UP000252124"/>
    </source>
</evidence>
<dbReference type="EMBL" id="QNRM01000010">
    <property type="protein sequence ID" value="RBP16669.1"/>
    <property type="molecule type" value="Genomic_DNA"/>
</dbReference>
<protein>
    <recommendedName>
        <fullName evidence="5">Tetratricopeptide repeat protein</fullName>
    </recommendedName>
</protein>
<proteinExistence type="predicted"/>
<organism evidence="3 4">
    <name type="scientific">Achromobacter marplatensis</name>
    <dbReference type="NCBI Taxonomy" id="470868"/>
    <lineage>
        <taxon>Bacteria</taxon>
        <taxon>Pseudomonadati</taxon>
        <taxon>Pseudomonadota</taxon>
        <taxon>Betaproteobacteria</taxon>
        <taxon>Burkholderiales</taxon>
        <taxon>Alcaligenaceae</taxon>
        <taxon>Achromobacter</taxon>
    </lineage>
</organism>
<dbReference type="SUPFAM" id="SSF48452">
    <property type="entry name" value="TPR-like"/>
    <property type="match status" value="1"/>
</dbReference>
<name>A0ABX9G5V2_9BURK</name>
<gene>
    <name evidence="3" type="ORF">DFP87_11093</name>
</gene>
<feature type="chain" id="PRO_5045109098" description="Tetratricopeptide repeat protein" evidence="2">
    <location>
        <begin position="28"/>
        <end position="473"/>
    </location>
</feature>
<accession>A0ABX9G5V2</accession>
<dbReference type="Gene3D" id="1.25.40.10">
    <property type="entry name" value="Tetratricopeptide repeat domain"/>
    <property type="match status" value="1"/>
</dbReference>
<dbReference type="RefSeq" id="WP_088590685.1">
    <property type="nucleotide sequence ID" value="NZ_CADIJU010000013.1"/>
</dbReference>
<comment type="caution">
    <text evidence="3">The sequence shown here is derived from an EMBL/GenBank/DDBJ whole genome shotgun (WGS) entry which is preliminary data.</text>
</comment>
<reference evidence="3 4" key="1">
    <citation type="submission" date="2018-06" db="EMBL/GenBank/DDBJ databases">
        <title>Genomic Encyclopedia of Type Strains, Phase III (KMG-III): the genomes of soil and plant-associated and newly described type strains.</title>
        <authorList>
            <person name="Whitman W."/>
        </authorList>
    </citation>
    <scope>NUCLEOTIDE SEQUENCE [LARGE SCALE GENOMIC DNA]</scope>
    <source>
        <strain evidence="3 4">CECT 7342</strain>
    </source>
</reference>
<feature type="signal peptide" evidence="2">
    <location>
        <begin position="1"/>
        <end position="27"/>
    </location>
</feature>
<dbReference type="GeneID" id="99732780"/>